<keyword evidence="2" id="KW-0732">Signal</keyword>
<evidence type="ECO:0000256" key="1">
    <source>
        <dbReference type="SAM" id="MobiDB-lite"/>
    </source>
</evidence>
<dbReference type="InterPro" id="IPR025326">
    <property type="entry name" value="DUF4232"/>
</dbReference>
<feature type="region of interest" description="Disordered" evidence="1">
    <location>
        <begin position="27"/>
        <end position="71"/>
    </location>
</feature>
<gene>
    <name evidence="4" type="ORF">BN1051_00135</name>
</gene>
<feature type="compositionally biased region" description="Low complexity" evidence="1">
    <location>
        <begin position="35"/>
        <end position="67"/>
    </location>
</feature>
<evidence type="ECO:0000256" key="2">
    <source>
        <dbReference type="SAM" id="SignalP"/>
    </source>
</evidence>
<dbReference type="Pfam" id="PF14016">
    <property type="entry name" value="DUF4232"/>
    <property type="match status" value="1"/>
</dbReference>
<feature type="signal peptide" evidence="2">
    <location>
        <begin position="1"/>
        <end position="23"/>
    </location>
</feature>
<organism evidence="4">
    <name type="scientific">Arthrobacter saudimassiliensis</name>
    <dbReference type="NCBI Taxonomy" id="1461584"/>
    <lineage>
        <taxon>Bacteria</taxon>
        <taxon>Bacillati</taxon>
        <taxon>Actinomycetota</taxon>
        <taxon>Actinomycetes</taxon>
        <taxon>Micrococcales</taxon>
        <taxon>Micrococcaceae</taxon>
        <taxon>Arthrobacter</taxon>
    </lineage>
</organism>
<dbReference type="PATRIC" id="fig|1461584.3.peg.131"/>
<name>A0A078MKK7_9MICC</name>
<dbReference type="PROSITE" id="PS51257">
    <property type="entry name" value="PROKAR_LIPOPROTEIN"/>
    <property type="match status" value="1"/>
</dbReference>
<dbReference type="AlphaFoldDB" id="A0A078MKK7"/>
<sequence length="211" mass="20533">MTSRTTRSTAVPLLALAALLALSACGGSGGDSPDAEASTAASGTASPSAEGSAAATAPAPSATSPGGDTAAAMPRCTADLLSAAVETQPGGGAAGSVYRTLVLTNDSSTACATGGYPGVSYVDAAGSQVGAPAARAEGEAVPLVLEPGRQAAAELRETRAQNYGDECAAADTAALLVYPPDDTASLRVEHPSLGCGNEEIELLSVGVLQQR</sequence>
<protein>
    <recommendedName>
        <fullName evidence="3">DUF4232 domain-containing protein</fullName>
    </recommendedName>
</protein>
<reference evidence="4" key="1">
    <citation type="submission" date="2014-07" db="EMBL/GenBank/DDBJ databases">
        <authorList>
            <person name="Urmite Genomes Urmite Genomes"/>
        </authorList>
    </citation>
    <scope>NUCLEOTIDE SEQUENCE</scope>
    <source>
        <strain evidence="4">11W110_air</strain>
    </source>
</reference>
<proteinExistence type="predicted"/>
<dbReference type="EMBL" id="LN483070">
    <property type="protein sequence ID" value="CEA06794.1"/>
    <property type="molecule type" value="Genomic_DNA"/>
</dbReference>
<evidence type="ECO:0000313" key="4">
    <source>
        <dbReference type="EMBL" id="CEA06794.1"/>
    </source>
</evidence>
<feature type="chain" id="PRO_5038433916" description="DUF4232 domain-containing protein" evidence="2">
    <location>
        <begin position="24"/>
        <end position="211"/>
    </location>
</feature>
<feature type="domain" description="DUF4232" evidence="3">
    <location>
        <begin position="76"/>
        <end position="201"/>
    </location>
</feature>
<accession>A0A078MKK7</accession>
<evidence type="ECO:0000259" key="3">
    <source>
        <dbReference type="Pfam" id="PF14016"/>
    </source>
</evidence>